<comment type="caution">
    <text evidence="3">The sequence shown here is derived from an EMBL/GenBank/DDBJ whole genome shotgun (WGS) entry which is preliminary data.</text>
</comment>
<keyword evidence="4" id="KW-1185">Reference proteome</keyword>
<comment type="similarity">
    <text evidence="1">Belongs to the YciI family.</text>
</comment>
<dbReference type="EMBL" id="SLXQ01000001">
    <property type="protein sequence ID" value="TCP57342.1"/>
    <property type="molecule type" value="Genomic_DNA"/>
</dbReference>
<evidence type="ECO:0000256" key="1">
    <source>
        <dbReference type="ARBA" id="ARBA00007689"/>
    </source>
</evidence>
<gene>
    <name evidence="3" type="ORF">EV191_1011297</name>
</gene>
<feature type="domain" description="YCII-related" evidence="2">
    <location>
        <begin position="4"/>
        <end position="109"/>
    </location>
</feature>
<dbReference type="InterPro" id="IPR011008">
    <property type="entry name" value="Dimeric_a/b-barrel"/>
</dbReference>
<evidence type="ECO:0000313" key="4">
    <source>
        <dbReference type="Proteomes" id="UP000294911"/>
    </source>
</evidence>
<dbReference type="Proteomes" id="UP000294911">
    <property type="component" value="Unassembled WGS sequence"/>
</dbReference>
<dbReference type="OrthoDB" id="4637922at2"/>
<dbReference type="RefSeq" id="WP_132875829.1">
    <property type="nucleotide sequence ID" value="NZ_SLXQ01000001.1"/>
</dbReference>
<evidence type="ECO:0000259" key="2">
    <source>
        <dbReference type="Pfam" id="PF03795"/>
    </source>
</evidence>
<dbReference type="SUPFAM" id="SSF54909">
    <property type="entry name" value="Dimeric alpha+beta barrel"/>
    <property type="match status" value="1"/>
</dbReference>
<accession>A0A4R2R3E3</accession>
<reference evidence="3 4" key="1">
    <citation type="submission" date="2019-03" db="EMBL/GenBank/DDBJ databases">
        <title>Genomic Encyclopedia of Type Strains, Phase IV (KMG-IV): sequencing the most valuable type-strain genomes for metagenomic binning, comparative biology and taxonomic classification.</title>
        <authorList>
            <person name="Goeker M."/>
        </authorList>
    </citation>
    <scope>NUCLEOTIDE SEQUENCE [LARGE SCALE GENOMIC DNA]</scope>
    <source>
        <strain evidence="3 4">DSM 45765</strain>
    </source>
</reference>
<dbReference type="InterPro" id="IPR005545">
    <property type="entry name" value="YCII"/>
</dbReference>
<dbReference type="PANTHER" id="PTHR35174">
    <property type="entry name" value="BLL7171 PROTEIN-RELATED"/>
    <property type="match status" value="1"/>
</dbReference>
<evidence type="ECO:0000313" key="3">
    <source>
        <dbReference type="EMBL" id="TCP57342.1"/>
    </source>
</evidence>
<organism evidence="3 4">
    <name type="scientific">Tamaricihabitans halophyticus</name>
    <dbReference type="NCBI Taxonomy" id="1262583"/>
    <lineage>
        <taxon>Bacteria</taxon>
        <taxon>Bacillati</taxon>
        <taxon>Actinomycetota</taxon>
        <taxon>Actinomycetes</taxon>
        <taxon>Pseudonocardiales</taxon>
        <taxon>Pseudonocardiaceae</taxon>
        <taxon>Tamaricihabitans</taxon>
    </lineage>
</organism>
<name>A0A4R2R3E3_9PSEU</name>
<dbReference type="PANTHER" id="PTHR35174:SF1">
    <property type="entry name" value="BLL0086 PROTEIN"/>
    <property type="match status" value="1"/>
</dbReference>
<dbReference type="Gene3D" id="3.30.70.1060">
    <property type="entry name" value="Dimeric alpha+beta barrel"/>
    <property type="match status" value="1"/>
</dbReference>
<dbReference type="Pfam" id="PF03795">
    <property type="entry name" value="YCII"/>
    <property type="match status" value="1"/>
</dbReference>
<protein>
    <recommendedName>
        <fullName evidence="2">YCII-related domain-containing protein</fullName>
    </recommendedName>
</protein>
<sequence>MAKYMGLARDAHDWSAMSEDELGEVMQQYVKWSEELQATGKAIAGGQLGDEVKVLRGGMAATDGPYAESSELLGGVAIIEADSLAEAVEVFSTHPNLAFGSIEVREYIEL</sequence>
<dbReference type="AlphaFoldDB" id="A0A4R2R3E3"/>
<proteinExistence type="inferred from homology"/>